<evidence type="ECO:0000256" key="3">
    <source>
        <dbReference type="ARBA" id="ARBA00022475"/>
    </source>
</evidence>
<dbReference type="GO" id="GO:0005886">
    <property type="term" value="C:plasma membrane"/>
    <property type="evidence" value="ECO:0007669"/>
    <property type="project" value="UniProtKB-SubCell"/>
</dbReference>
<evidence type="ECO:0000256" key="7">
    <source>
        <dbReference type="ARBA" id="ARBA00023136"/>
    </source>
</evidence>
<evidence type="ECO:0000256" key="8">
    <source>
        <dbReference type="ARBA" id="ARBA00023180"/>
    </source>
</evidence>
<dbReference type="PANTHER" id="PTHR48021:SF1">
    <property type="entry name" value="GH07001P-RELATED"/>
    <property type="match status" value="1"/>
</dbReference>
<keyword evidence="2" id="KW-0813">Transport</keyword>
<dbReference type="InterPro" id="IPR003663">
    <property type="entry name" value="Sugar/inositol_transpt"/>
</dbReference>
<dbReference type="PROSITE" id="PS00216">
    <property type="entry name" value="SUGAR_TRANSPORT_1"/>
    <property type="match status" value="1"/>
</dbReference>
<dbReference type="InterPro" id="IPR020846">
    <property type="entry name" value="MFS_dom"/>
</dbReference>
<dbReference type="PROSITE" id="PS50850">
    <property type="entry name" value="MFS"/>
    <property type="match status" value="1"/>
</dbReference>
<evidence type="ECO:0000256" key="5">
    <source>
        <dbReference type="ARBA" id="ARBA00022692"/>
    </source>
</evidence>
<reference evidence="11" key="2">
    <citation type="journal article" date="2023" name="Commun. Biol.">
        <title>Intrasexual cuticular hydrocarbon dimorphism in a wasp sheds light on hydrocarbon biosynthesis genes in Hymenoptera.</title>
        <authorList>
            <person name="Moris V.C."/>
            <person name="Podsiadlowski L."/>
            <person name="Martin S."/>
            <person name="Oeyen J.P."/>
            <person name="Donath A."/>
            <person name="Petersen M."/>
            <person name="Wilbrandt J."/>
            <person name="Misof B."/>
            <person name="Liedtke D."/>
            <person name="Thamm M."/>
            <person name="Scheiner R."/>
            <person name="Schmitt T."/>
            <person name="Niehuis O."/>
        </authorList>
    </citation>
    <scope>NUCLEOTIDE SEQUENCE</scope>
    <source>
        <strain evidence="11">GBR_01_08_01A</strain>
    </source>
</reference>
<keyword evidence="5 9" id="KW-0812">Transmembrane</keyword>
<feature type="transmembrane region" description="Helical" evidence="9">
    <location>
        <begin position="354"/>
        <end position="372"/>
    </location>
</feature>
<dbReference type="InterPro" id="IPR005828">
    <property type="entry name" value="MFS_sugar_transport-like"/>
</dbReference>
<gene>
    <name evidence="11" type="ORF">KPH14_003427</name>
</gene>
<evidence type="ECO:0000256" key="9">
    <source>
        <dbReference type="SAM" id="Phobius"/>
    </source>
</evidence>
<dbReference type="InterPro" id="IPR036259">
    <property type="entry name" value="MFS_trans_sf"/>
</dbReference>
<feature type="transmembrane region" description="Helical" evidence="9">
    <location>
        <begin position="288"/>
        <end position="312"/>
    </location>
</feature>
<feature type="transmembrane region" description="Helical" evidence="9">
    <location>
        <begin position="12"/>
        <end position="37"/>
    </location>
</feature>
<feature type="transmembrane region" description="Helical" evidence="9">
    <location>
        <begin position="112"/>
        <end position="133"/>
    </location>
</feature>
<evidence type="ECO:0000313" key="11">
    <source>
        <dbReference type="EMBL" id="KAK2577293.1"/>
    </source>
</evidence>
<dbReference type="PANTHER" id="PTHR48021">
    <property type="match status" value="1"/>
</dbReference>
<dbReference type="EMBL" id="JAIFRP010004357">
    <property type="protein sequence ID" value="KAK2577293.1"/>
    <property type="molecule type" value="Genomic_DNA"/>
</dbReference>
<keyword evidence="3" id="KW-1003">Cell membrane</keyword>
<keyword evidence="4" id="KW-0762">Sugar transport</keyword>
<sequence>MLRRTVQTTFDLWPQWLAGLSVTILAVSIGLVAGWTSPYLAKFTSEESSFRVTESQASWVASLLPLGRLLGAVCGSLAVEYLGSKISLVLTGLPLIIGWVCEIFATSAIWLYIYRLLSGVSMGMFFACFPIFLGEISAANIRGALVGLVINGMPIGTLIGNIMGPQMSSKMFGIISLLVTLLYFLTFPCLPKSPYYLIRRQSMDKAADAIRFYHRKSNVSEELGAIEEFVNETDVVTVRDRIRLMTEPKNRRAFLIIMALFAFMQLSGLNSLIFYMEIIVRNAKVTCIAPSTVVVIVGAIGIIYGWIAIYAIDRLGRRFLLIFSSTCVTVGFIMLGLHFLLLEHNFDPKALQPLPIASLILFMMLCIGLVPVPSTLLAELFPVTLKSIAGFVGSITSALCAFLSSKTYQPLVNLMTEKYLYWMYACIMSCCICFSLFYVPETKGKTLKEIQDLLEGVNREELQSR</sequence>
<dbReference type="PROSITE" id="PS00217">
    <property type="entry name" value="SUGAR_TRANSPORT_2"/>
    <property type="match status" value="1"/>
</dbReference>
<keyword evidence="8" id="KW-0325">Glycoprotein</keyword>
<proteinExistence type="predicted"/>
<dbReference type="Pfam" id="PF00083">
    <property type="entry name" value="Sugar_tr"/>
    <property type="match status" value="1"/>
</dbReference>
<evidence type="ECO:0000256" key="2">
    <source>
        <dbReference type="ARBA" id="ARBA00022448"/>
    </source>
</evidence>
<feature type="transmembrane region" description="Helical" evidence="9">
    <location>
        <begin position="57"/>
        <end position="79"/>
    </location>
</feature>
<dbReference type="InterPro" id="IPR050549">
    <property type="entry name" value="MFS_Trehalose_Transporter"/>
</dbReference>
<evidence type="ECO:0000313" key="12">
    <source>
        <dbReference type="Proteomes" id="UP001258017"/>
    </source>
</evidence>
<feature type="domain" description="Major facilitator superfamily (MFS) profile" evidence="10">
    <location>
        <begin position="14"/>
        <end position="443"/>
    </location>
</feature>
<accession>A0AAD9VJW0</accession>
<dbReference type="GO" id="GO:0022857">
    <property type="term" value="F:transmembrane transporter activity"/>
    <property type="evidence" value="ECO:0007669"/>
    <property type="project" value="InterPro"/>
</dbReference>
<dbReference type="Gene3D" id="1.20.1250.20">
    <property type="entry name" value="MFS general substrate transporter like domains"/>
    <property type="match status" value="1"/>
</dbReference>
<feature type="transmembrane region" description="Helical" evidence="9">
    <location>
        <begin position="319"/>
        <end position="342"/>
    </location>
</feature>
<dbReference type="Proteomes" id="UP001258017">
    <property type="component" value="Unassembled WGS sequence"/>
</dbReference>
<evidence type="ECO:0000256" key="1">
    <source>
        <dbReference type="ARBA" id="ARBA00004651"/>
    </source>
</evidence>
<feature type="transmembrane region" description="Helical" evidence="9">
    <location>
        <begin position="145"/>
        <end position="165"/>
    </location>
</feature>
<organism evidence="11 12">
    <name type="scientific">Odynerus spinipes</name>
    <dbReference type="NCBI Taxonomy" id="1348599"/>
    <lineage>
        <taxon>Eukaryota</taxon>
        <taxon>Metazoa</taxon>
        <taxon>Ecdysozoa</taxon>
        <taxon>Arthropoda</taxon>
        <taxon>Hexapoda</taxon>
        <taxon>Insecta</taxon>
        <taxon>Pterygota</taxon>
        <taxon>Neoptera</taxon>
        <taxon>Endopterygota</taxon>
        <taxon>Hymenoptera</taxon>
        <taxon>Apocrita</taxon>
        <taxon>Aculeata</taxon>
        <taxon>Vespoidea</taxon>
        <taxon>Vespidae</taxon>
        <taxon>Eumeninae</taxon>
        <taxon>Odynerus</taxon>
    </lineage>
</organism>
<dbReference type="PRINTS" id="PR00171">
    <property type="entry name" value="SUGRTRNSPORT"/>
</dbReference>
<feature type="transmembrane region" description="Helical" evidence="9">
    <location>
        <begin position="384"/>
        <end position="404"/>
    </location>
</feature>
<dbReference type="FunFam" id="1.20.1250.20:FF:000218">
    <property type="entry name" value="facilitated trehalose transporter Tret1"/>
    <property type="match status" value="1"/>
</dbReference>
<evidence type="ECO:0000259" key="10">
    <source>
        <dbReference type="PROSITE" id="PS50850"/>
    </source>
</evidence>
<reference evidence="11" key="1">
    <citation type="submission" date="2021-08" db="EMBL/GenBank/DDBJ databases">
        <authorList>
            <person name="Misof B."/>
            <person name="Oliver O."/>
            <person name="Podsiadlowski L."/>
            <person name="Donath A."/>
            <person name="Peters R."/>
            <person name="Mayer C."/>
            <person name="Rust J."/>
            <person name="Gunkel S."/>
            <person name="Lesny P."/>
            <person name="Martin S."/>
            <person name="Oeyen J.P."/>
            <person name="Petersen M."/>
            <person name="Panagiotis P."/>
            <person name="Wilbrandt J."/>
            <person name="Tanja T."/>
        </authorList>
    </citation>
    <scope>NUCLEOTIDE SEQUENCE</scope>
    <source>
        <strain evidence="11">GBR_01_08_01A</strain>
        <tissue evidence="11">Thorax + abdomen</tissue>
    </source>
</reference>
<evidence type="ECO:0000256" key="6">
    <source>
        <dbReference type="ARBA" id="ARBA00022989"/>
    </source>
</evidence>
<feature type="transmembrane region" description="Helical" evidence="9">
    <location>
        <begin position="419"/>
        <end position="439"/>
    </location>
</feature>
<evidence type="ECO:0000256" key="4">
    <source>
        <dbReference type="ARBA" id="ARBA00022597"/>
    </source>
</evidence>
<comment type="caution">
    <text evidence="11">The sequence shown here is derived from an EMBL/GenBank/DDBJ whole genome shotgun (WGS) entry which is preliminary data.</text>
</comment>
<name>A0AAD9VJW0_9HYME</name>
<keyword evidence="12" id="KW-1185">Reference proteome</keyword>
<feature type="transmembrane region" description="Helical" evidence="9">
    <location>
        <begin position="171"/>
        <end position="190"/>
    </location>
</feature>
<dbReference type="InterPro" id="IPR005829">
    <property type="entry name" value="Sugar_transporter_CS"/>
</dbReference>
<keyword evidence="6 9" id="KW-1133">Transmembrane helix</keyword>
<comment type="subcellular location">
    <subcellularLocation>
        <location evidence="1">Cell membrane</location>
        <topology evidence="1">Multi-pass membrane protein</topology>
    </subcellularLocation>
</comment>
<dbReference type="AlphaFoldDB" id="A0AAD9VJW0"/>
<protein>
    <recommendedName>
        <fullName evidence="10">Major facilitator superfamily (MFS) profile domain-containing protein</fullName>
    </recommendedName>
</protein>
<feature type="transmembrane region" description="Helical" evidence="9">
    <location>
        <begin position="253"/>
        <end position="276"/>
    </location>
</feature>
<dbReference type="SUPFAM" id="SSF103473">
    <property type="entry name" value="MFS general substrate transporter"/>
    <property type="match status" value="1"/>
</dbReference>
<feature type="transmembrane region" description="Helical" evidence="9">
    <location>
        <begin position="86"/>
        <end position="106"/>
    </location>
</feature>
<keyword evidence="7 9" id="KW-0472">Membrane</keyword>